<dbReference type="PANTHER" id="PTHR43762:SF1">
    <property type="entry name" value="D-ARABINONO-1,4-LACTONE OXIDASE"/>
    <property type="match status" value="1"/>
</dbReference>
<dbReference type="Pfam" id="PF01565">
    <property type="entry name" value="FAD_binding_4"/>
    <property type="match status" value="1"/>
</dbReference>
<evidence type="ECO:0000313" key="4">
    <source>
        <dbReference type="Proteomes" id="UP000192917"/>
    </source>
</evidence>
<organism evidence="3 4">
    <name type="scientific">Tistlia consotensis USBA 355</name>
    <dbReference type="NCBI Taxonomy" id="560819"/>
    <lineage>
        <taxon>Bacteria</taxon>
        <taxon>Pseudomonadati</taxon>
        <taxon>Pseudomonadota</taxon>
        <taxon>Alphaproteobacteria</taxon>
        <taxon>Rhodospirillales</taxon>
        <taxon>Rhodovibrionaceae</taxon>
        <taxon>Tistlia</taxon>
    </lineage>
</organism>
<dbReference type="Proteomes" id="UP000192917">
    <property type="component" value="Unassembled WGS sequence"/>
</dbReference>
<feature type="domain" description="FAD-binding PCMH-type" evidence="2">
    <location>
        <begin position="14"/>
        <end position="190"/>
    </location>
</feature>
<dbReference type="InterPro" id="IPR006094">
    <property type="entry name" value="Oxid_FAD_bind_N"/>
</dbReference>
<name>A0A1Y6BPN7_9PROT</name>
<evidence type="ECO:0000313" key="3">
    <source>
        <dbReference type="EMBL" id="SMF22073.1"/>
    </source>
</evidence>
<keyword evidence="4" id="KW-1185">Reference proteome</keyword>
<dbReference type="PROSITE" id="PS51387">
    <property type="entry name" value="FAD_PCMH"/>
    <property type="match status" value="1"/>
</dbReference>
<dbReference type="Gene3D" id="3.30.465.10">
    <property type="match status" value="1"/>
</dbReference>
<dbReference type="EMBL" id="FWZX01000007">
    <property type="protein sequence ID" value="SMF22073.1"/>
    <property type="molecule type" value="Genomic_DNA"/>
</dbReference>
<dbReference type="InterPro" id="IPR016166">
    <property type="entry name" value="FAD-bd_PCMH"/>
</dbReference>
<sequence length="449" mass="48450">MVERDGRDLAWGRAHPGGQEVLRPAWLEEAAALAADPDPLPRLGHGAGRSYGDEALSDGGRLIETTALDRFVAFDPATGRLTCEAGVLLHDILRQVRRWRGAEGGWWFPPVLPGTRFVTLGGAIANDVHGKNHHRRGTFGEHVVSLTLARSDGSLATCSAEQNPELFRATIGGLGLTGLILEATLQLMPAPGLWLECEEIPMADLAGFFALAEESEADWEYTAAWVDCRASGRALGRGVFGRARPLPGGEAPAPPELPRLAVPLAPPVSPLNRLTLGAFNALYGRRPGLGRGRLRRLPYHRQLFPLDAVGGWNRLYGRAGFYQYQCVVPPPTARATIAALLGAVAAAGEGSFLAVLKTFGARAPAGLLSFPMPGATLALDFPNRGAKTLALLDRLDALVLEAGGRVYFAKDGRQGAEAFRRSYPLWQEFRRWIDPRFASALSRRLELTP</sequence>
<dbReference type="AlphaFoldDB" id="A0A1Y6BPN7"/>
<dbReference type="STRING" id="560819.SAMN05428998_107154"/>
<evidence type="ECO:0000259" key="2">
    <source>
        <dbReference type="PROSITE" id="PS51387"/>
    </source>
</evidence>
<dbReference type="GO" id="GO:0071949">
    <property type="term" value="F:FAD binding"/>
    <property type="evidence" value="ECO:0007669"/>
    <property type="project" value="InterPro"/>
</dbReference>
<dbReference type="SUPFAM" id="SSF56176">
    <property type="entry name" value="FAD-binding/transporter-associated domain-like"/>
    <property type="match status" value="1"/>
</dbReference>
<keyword evidence="1" id="KW-0274">FAD</keyword>
<keyword evidence="1" id="KW-0285">Flavoprotein</keyword>
<evidence type="ECO:0000256" key="1">
    <source>
        <dbReference type="ARBA" id="ARBA00022827"/>
    </source>
</evidence>
<dbReference type="GO" id="GO:0016899">
    <property type="term" value="F:oxidoreductase activity, acting on the CH-OH group of donors, oxygen as acceptor"/>
    <property type="evidence" value="ECO:0007669"/>
    <property type="project" value="InterPro"/>
</dbReference>
<proteinExistence type="predicted"/>
<accession>A0A1Y6BPN7</accession>
<dbReference type="InterPro" id="IPR010031">
    <property type="entry name" value="FAD_lactone_oxidase-like"/>
</dbReference>
<gene>
    <name evidence="3" type="ORF">SAMN05428998_107154</name>
</gene>
<dbReference type="InterPro" id="IPR036318">
    <property type="entry name" value="FAD-bd_PCMH-like_sf"/>
</dbReference>
<dbReference type="PANTHER" id="PTHR43762">
    <property type="entry name" value="L-GULONOLACTONE OXIDASE"/>
    <property type="match status" value="1"/>
</dbReference>
<dbReference type="RefSeq" id="WP_085122850.1">
    <property type="nucleotide sequence ID" value="NZ_FWZX01000007.1"/>
</dbReference>
<dbReference type="InterPro" id="IPR016169">
    <property type="entry name" value="FAD-bd_PCMH_sub2"/>
</dbReference>
<protein>
    <submittedName>
        <fullName evidence="3">FAD/FMN-containing dehydrogenase</fullName>
    </submittedName>
</protein>
<reference evidence="3 4" key="1">
    <citation type="submission" date="2017-04" db="EMBL/GenBank/DDBJ databases">
        <authorList>
            <person name="Afonso C.L."/>
            <person name="Miller P.J."/>
            <person name="Scott M.A."/>
            <person name="Spackman E."/>
            <person name="Goraichik I."/>
            <person name="Dimitrov K.M."/>
            <person name="Suarez D.L."/>
            <person name="Swayne D.E."/>
        </authorList>
    </citation>
    <scope>NUCLEOTIDE SEQUENCE [LARGE SCALE GENOMIC DNA]</scope>
    <source>
        <strain evidence="3 4">USBA 355</strain>
    </source>
</reference>